<protein>
    <recommendedName>
        <fullName evidence="2">DUF1819 family protein</fullName>
    </recommendedName>
</protein>
<name>A0A6N3E852_ENTAG</name>
<evidence type="ECO:0008006" key="2">
    <source>
        <dbReference type="Google" id="ProtNLM"/>
    </source>
</evidence>
<dbReference type="Pfam" id="PF08849">
    <property type="entry name" value="BrxA"/>
    <property type="match status" value="1"/>
</dbReference>
<dbReference type="InterPro" id="IPR014948">
    <property type="entry name" value="BrxA"/>
</dbReference>
<accession>A0A6N3E852</accession>
<dbReference type="EMBL" id="CACRUS010000009">
    <property type="protein sequence ID" value="VYU33907.1"/>
    <property type="molecule type" value="Genomic_DNA"/>
</dbReference>
<gene>
    <name evidence="1" type="ORF">PALFYP105_03931</name>
</gene>
<sequence length="205" mass="23194">MTNAMIKNDKRWIGDLLGGSLMVRESRTIAELLLSEPDETTWRQQIINENILQASSTSTANRYARTLRLRLMTLDRECWQLIADGSESERLQMLLVALMIQSPVVAEFIAEVVNPARQQFKEKLGMNCWSEFVDENLRLHPELAAFSDSSIQKMGNNLIKSLAEAGYLDSPRRRNLQNVFLLPEVATALHRLNKAELLPILGGSV</sequence>
<dbReference type="Gene3D" id="1.10.3540.10">
    <property type="entry name" value="uncharacterized protein from magnetospirillum magneticum domain"/>
    <property type="match status" value="1"/>
</dbReference>
<proteinExistence type="predicted"/>
<reference evidence="1" key="1">
    <citation type="submission" date="2019-11" db="EMBL/GenBank/DDBJ databases">
        <authorList>
            <person name="Feng L."/>
        </authorList>
    </citation>
    <scope>NUCLEOTIDE SEQUENCE</scope>
    <source>
        <strain evidence="1">PagglomeransLFYP105</strain>
    </source>
</reference>
<organism evidence="1">
    <name type="scientific">Enterobacter agglomerans</name>
    <name type="common">Erwinia herbicola</name>
    <name type="synonym">Pantoea agglomerans</name>
    <dbReference type="NCBI Taxonomy" id="549"/>
    <lineage>
        <taxon>Bacteria</taxon>
        <taxon>Pseudomonadati</taxon>
        <taxon>Pseudomonadota</taxon>
        <taxon>Gammaproteobacteria</taxon>
        <taxon>Enterobacterales</taxon>
        <taxon>Erwiniaceae</taxon>
        <taxon>Pantoea</taxon>
        <taxon>Pantoea agglomerans group</taxon>
    </lineage>
</organism>
<dbReference type="InterPro" id="IPR023137">
    <property type="entry name" value="BrxA_sf"/>
</dbReference>
<dbReference type="AlphaFoldDB" id="A0A6N3E852"/>
<evidence type="ECO:0000313" key="1">
    <source>
        <dbReference type="EMBL" id="VYU33907.1"/>
    </source>
</evidence>